<evidence type="ECO:0000256" key="2">
    <source>
        <dbReference type="SAM" id="MobiDB-lite"/>
    </source>
</evidence>
<dbReference type="PROSITE" id="PS50005">
    <property type="entry name" value="TPR"/>
    <property type="match status" value="1"/>
</dbReference>
<dbReference type="InterPro" id="IPR018253">
    <property type="entry name" value="DnaJ_domain_CS"/>
</dbReference>
<evidence type="ECO:0000256" key="1">
    <source>
        <dbReference type="PROSITE-ProRule" id="PRU00339"/>
    </source>
</evidence>
<evidence type="ECO:0000313" key="5">
    <source>
        <dbReference type="Proteomes" id="UP000829196"/>
    </source>
</evidence>
<dbReference type="PANTHER" id="PTHR45181">
    <property type="entry name" value="HEAT SHOCK PROTEIN DNAJ WITH TETRATRICOPEPTIDE REPEAT-CONTAINING PROTEIN"/>
    <property type="match status" value="1"/>
</dbReference>
<keyword evidence="1" id="KW-0802">TPR repeat</keyword>
<dbReference type="InterPro" id="IPR001623">
    <property type="entry name" value="DnaJ_domain"/>
</dbReference>
<feature type="region of interest" description="Disordered" evidence="2">
    <location>
        <begin position="978"/>
        <end position="999"/>
    </location>
</feature>
<protein>
    <recommendedName>
        <fullName evidence="3">J domain-containing protein</fullName>
    </recommendedName>
</protein>
<feature type="compositionally biased region" description="Polar residues" evidence="2">
    <location>
        <begin position="554"/>
        <end position="572"/>
    </location>
</feature>
<feature type="region of interest" description="Disordered" evidence="2">
    <location>
        <begin position="755"/>
        <end position="820"/>
    </location>
</feature>
<dbReference type="PROSITE" id="PS00636">
    <property type="entry name" value="DNAJ_1"/>
    <property type="match status" value="1"/>
</dbReference>
<dbReference type="CDD" id="cd06257">
    <property type="entry name" value="DnaJ"/>
    <property type="match status" value="1"/>
</dbReference>
<dbReference type="InterPro" id="IPR011990">
    <property type="entry name" value="TPR-like_helical_dom_sf"/>
</dbReference>
<dbReference type="Pfam" id="PF13432">
    <property type="entry name" value="TPR_16"/>
    <property type="match status" value="2"/>
</dbReference>
<dbReference type="Gene3D" id="1.10.287.110">
    <property type="entry name" value="DnaJ domain"/>
    <property type="match status" value="1"/>
</dbReference>
<dbReference type="EMBL" id="JAGYWB010000001">
    <property type="protein sequence ID" value="KAI0531321.1"/>
    <property type="molecule type" value="Genomic_DNA"/>
</dbReference>
<dbReference type="SUPFAM" id="SSF48452">
    <property type="entry name" value="TPR-like"/>
    <property type="match status" value="2"/>
</dbReference>
<keyword evidence="5" id="KW-1185">Reference proteome</keyword>
<feature type="compositionally biased region" description="Polar residues" evidence="2">
    <location>
        <begin position="1"/>
        <end position="35"/>
    </location>
</feature>
<dbReference type="PANTHER" id="PTHR45181:SF4">
    <property type="entry name" value="HEAT SHOCK PROTEIN DNAJ WITH TETRATRICOPEPTIDE REPEAT-CONTAINING PROTEIN"/>
    <property type="match status" value="1"/>
</dbReference>
<dbReference type="InterPro" id="IPR036869">
    <property type="entry name" value="J_dom_sf"/>
</dbReference>
<comment type="caution">
    <text evidence="4">The sequence shown here is derived from an EMBL/GenBank/DDBJ whole genome shotgun (WGS) entry which is preliminary data.</text>
</comment>
<reference evidence="4" key="1">
    <citation type="journal article" date="2022" name="Front. Genet.">
        <title>Chromosome-Scale Assembly of the Dendrobium nobile Genome Provides Insights Into the Molecular Mechanism of the Biosynthesis of the Medicinal Active Ingredient of Dendrobium.</title>
        <authorList>
            <person name="Xu Q."/>
            <person name="Niu S.-C."/>
            <person name="Li K.-L."/>
            <person name="Zheng P.-J."/>
            <person name="Zhang X.-J."/>
            <person name="Jia Y."/>
            <person name="Liu Y."/>
            <person name="Niu Y.-X."/>
            <person name="Yu L.-H."/>
            <person name="Chen D.-F."/>
            <person name="Zhang G.-Q."/>
        </authorList>
    </citation>
    <scope>NUCLEOTIDE SEQUENCE</scope>
    <source>
        <tissue evidence="4">Leaf</tissue>
    </source>
</reference>
<dbReference type="SUPFAM" id="SSF46565">
    <property type="entry name" value="Chaperone J-domain"/>
    <property type="match status" value="1"/>
</dbReference>
<dbReference type="InterPro" id="IPR019734">
    <property type="entry name" value="TPR_rpt"/>
</dbReference>
<feature type="region of interest" description="Disordered" evidence="2">
    <location>
        <begin position="267"/>
        <end position="311"/>
    </location>
</feature>
<dbReference type="SMART" id="SM00271">
    <property type="entry name" value="DnaJ"/>
    <property type="match status" value="1"/>
</dbReference>
<feature type="compositionally biased region" description="Polar residues" evidence="2">
    <location>
        <begin position="48"/>
        <end position="60"/>
    </location>
</feature>
<dbReference type="SMART" id="SM00028">
    <property type="entry name" value="TPR"/>
    <property type="match status" value="6"/>
</dbReference>
<feature type="repeat" description="TPR" evidence="1">
    <location>
        <begin position="1122"/>
        <end position="1155"/>
    </location>
</feature>
<dbReference type="Pfam" id="PF00226">
    <property type="entry name" value="DnaJ"/>
    <property type="match status" value="1"/>
</dbReference>
<sequence length="1596" mass="174771">MVDFRSASSSSTKVQSNLHGSQSFVTGGIPSPSSHHNFRSSGIHDPTLSMNRSNLGQGASASKEKLSVPRFRKHRKRSGTSREMPVTIASDSGAGLGFGPSKSETLYAAPFDRGDDSGTQFLREQLYGWKPFVQDASNCSSSGTGFMFSAGSSGSNTSSNNIGVASVKGTAFDICNGGSSDIGKGVFVFGSGMGKVSSWSSSSLQTSTGQNLGCANSAKSVSVETGIPAGGSDCSIGGDNVFSDKGAFVFWSKGKNDGNFCHSSSLGSDNDSSYKLNSSKNVKEKSRMPHSGFFVHRNGEKKSTHSRKDFSFSSDDGLFSEIPDRSRKNDQDNSVNVDHQKANTNAYLFGSFVETKFNIDQTSTLCSNGSSFSSVSKLPEDLRKLKIETSENGEDGNKDQGVFVFGSGVNKSSCSSKISSFESFDSSFSKLPQKMEKLNLQSSVGVHGDTETGTENNLKKHAQLSQTFSAGHDVGGFSTFPGELKKQNLQSSSNEEHWNDNHDVFVFGSYVSKNANSGKSTTLSFDESSISKIPQKMEKLNLQSSVVWVHGDSETGNESSLKKPAQSSQTFSSGHDVGVCSMFSGDLKKQNLQSSANEEHGNDNPVVFIFGSHVSKNVNSGESSTLSFDESSISELPAEIKNINLNSSGNEDDSQKSKAGNMWKHHDNNAASNFTSHLGKEDYDSRATPLQAHNSCGLSADTTSFPSPLPGFQTSVNHFCFTSMHTGSETPTMEFRSQKQAPCLLTKENVFTKPHKKMTSGMKKEDSKGVRTKNKKVKSRQSTPIHTSMDKQFVSVDKGPEENQRQDSTGGDSPMDYSPYQETLVSNQCPIEAPFASAESIHFDSRCESIDAKKSGFVDTKEGEVFSATVHFHTNEILQDNEEADCCSRVPSARHFTSTDEITSGLRKGSFEAVNDYVESVIQAKSSSTESESFSYDSSIKQPTYEGGSEFTFNSCSQDVGQSNFLFAATSVTSSVQEPSSASKCNRRKSKPKGGQDSHRTLFLYSNAHAPTSPKHNQNGCDDGERAAKVNAAKQNQESAEEACEKWRLRGNQAYADGNLSKAEEYYSRGVDSPSLKEISKSCSRALMLCYSNRAATRMSLGRLREALGDCKIAVAIDPSFLRARVRAGNIHLSLGEPADALQHFEKVLQLSKVTNSDQKILLEAVDGLEKTQKLNDLINQSSTLLTKRTPDDATKVLEIISEAFSIAPYSEILLEMKAEALVKLRNFDEAIQICEQTLEFAEKNGSNTETDCQSKENDCSKSMESNSSFWRWRIISKSYFYLGKLEEANELLQKHEKVKPVIDKYWNKYPEPSASFPATVCELLHLKTAGNEAFQAGKHLEAVELYTAALALNTESRPFTAICFCNRAAAYQALGQIADAIADCSLAIALDSSYKRAISRRATLHEMIRDYGQAATDLRKLTSLLEMRSEDKNSSSGALGRSSSNITDLKQARMRLCIVEEEARKGGTLDMYMILGIERSCSATDVRKAYRKAALRHHPDKASQFLARSENGDDRVWREVAEEVHSDADRLFKMIGEAYAILVDPSKRQQYETEEELRTMKKGFDPRTPASSYSTHHERSSDWHRWRRSGSSYQR</sequence>
<dbReference type="PRINTS" id="PR00625">
    <property type="entry name" value="JDOMAIN"/>
</dbReference>
<feature type="compositionally biased region" description="Basic and acidic residues" evidence="2">
    <location>
        <begin position="1553"/>
        <end position="1566"/>
    </location>
</feature>
<feature type="region of interest" description="Disordered" evidence="2">
    <location>
        <begin position="1"/>
        <end position="97"/>
    </location>
</feature>
<accession>A0A8T3CA52</accession>
<dbReference type="GO" id="GO:0005783">
    <property type="term" value="C:endoplasmic reticulum"/>
    <property type="evidence" value="ECO:0007669"/>
    <property type="project" value="UniProtKB-ARBA"/>
</dbReference>
<feature type="region of interest" description="Disordered" evidence="2">
    <location>
        <begin position="1553"/>
        <end position="1596"/>
    </location>
</feature>
<dbReference type="PROSITE" id="PS50076">
    <property type="entry name" value="DNAJ_2"/>
    <property type="match status" value="1"/>
</dbReference>
<proteinExistence type="predicted"/>
<dbReference type="Gene3D" id="1.25.40.10">
    <property type="entry name" value="Tetratricopeptide repeat domain"/>
    <property type="match status" value="3"/>
</dbReference>
<feature type="compositionally biased region" description="Basic and acidic residues" evidence="2">
    <location>
        <begin position="297"/>
        <end position="310"/>
    </location>
</feature>
<feature type="region of interest" description="Disordered" evidence="2">
    <location>
        <begin position="553"/>
        <end position="572"/>
    </location>
</feature>
<organism evidence="4 5">
    <name type="scientific">Dendrobium nobile</name>
    <name type="common">Orchid</name>
    <dbReference type="NCBI Taxonomy" id="94219"/>
    <lineage>
        <taxon>Eukaryota</taxon>
        <taxon>Viridiplantae</taxon>
        <taxon>Streptophyta</taxon>
        <taxon>Embryophyta</taxon>
        <taxon>Tracheophyta</taxon>
        <taxon>Spermatophyta</taxon>
        <taxon>Magnoliopsida</taxon>
        <taxon>Liliopsida</taxon>
        <taxon>Asparagales</taxon>
        <taxon>Orchidaceae</taxon>
        <taxon>Epidendroideae</taxon>
        <taxon>Malaxideae</taxon>
        <taxon>Dendrobiinae</taxon>
        <taxon>Dendrobium</taxon>
    </lineage>
</organism>
<evidence type="ECO:0000313" key="4">
    <source>
        <dbReference type="EMBL" id="KAI0531321.1"/>
    </source>
</evidence>
<feature type="compositionally biased region" description="Basic and acidic residues" evidence="2">
    <location>
        <begin position="1576"/>
        <end position="1585"/>
    </location>
</feature>
<gene>
    <name evidence="4" type="ORF">KFK09_000874</name>
</gene>
<feature type="compositionally biased region" description="Basic residues" evidence="2">
    <location>
        <begin position="70"/>
        <end position="79"/>
    </location>
</feature>
<evidence type="ECO:0000259" key="3">
    <source>
        <dbReference type="PROSITE" id="PS50076"/>
    </source>
</evidence>
<dbReference type="Proteomes" id="UP000829196">
    <property type="component" value="Unassembled WGS sequence"/>
</dbReference>
<dbReference type="OrthoDB" id="10250354at2759"/>
<dbReference type="SMR" id="A0A8T3CA52"/>
<feature type="region of interest" description="Disordered" evidence="2">
    <location>
        <begin position="644"/>
        <end position="680"/>
    </location>
</feature>
<name>A0A8T3CA52_DENNO</name>
<feature type="compositionally biased region" description="Basic residues" evidence="2">
    <location>
        <begin position="770"/>
        <end position="779"/>
    </location>
</feature>
<feature type="domain" description="J" evidence="3">
    <location>
        <begin position="1471"/>
        <end position="1556"/>
    </location>
</feature>